<gene>
    <name evidence="2" type="ORF">L484_004013</name>
</gene>
<sequence length="441" mass="51287">MEASAPVSLDQDQPLENLVNSLRRKLQNLSPPPSECCIYRVPERLRLENANAYIPRVLSIGPLHHGEQRFQAMEAHKMLYLNSFLDRTKVSLEDYAKFIKEREQKVRQNYAETFESVESNQFVEMILVDAAFVIELLWRNHSKDEVQENDRIFNRPWKVVDIRYDMMLLENQLPFFIFEDIFTLAKLRISLDNISDRLSMSSEKISLIILTYKFYQFKAYLGGIKEILKRVQSSKIKHFIDFFRKCHVPRELPPRGEIQTLTIPSVTELYEAGVNFEVGSTKSLFDIQFRKGTLVIPRLRIRKSTESFFLNLLAFEQCHLLDCYINDYVFIIDRLVDTTSAVQLLVQSGVIESKLPDNKEVVTSINNLVRGSILRRKHFYFNDLCDSLNAYYGNPWNTWTATLKHKHFSSPLTIFAVVVAAAIFILTLIQTVCSCGVQFKK</sequence>
<keyword evidence="1" id="KW-1133">Transmembrane helix</keyword>
<name>W9QG78_9ROSA</name>
<dbReference type="PANTHER" id="PTHR31170:SF25">
    <property type="entry name" value="BNAA09G04570D PROTEIN"/>
    <property type="match status" value="1"/>
</dbReference>
<organism evidence="2 3">
    <name type="scientific">Morus notabilis</name>
    <dbReference type="NCBI Taxonomy" id="981085"/>
    <lineage>
        <taxon>Eukaryota</taxon>
        <taxon>Viridiplantae</taxon>
        <taxon>Streptophyta</taxon>
        <taxon>Embryophyta</taxon>
        <taxon>Tracheophyta</taxon>
        <taxon>Spermatophyta</taxon>
        <taxon>Magnoliopsida</taxon>
        <taxon>eudicotyledons</taxon>
        <taxon>Gunneridae</taxon>
        <taxon>Pentapetalae</taxon>
        <taxon>rosids</taxon>
        <taxon>fabids</taxon>
        <taxon>Rosales</taxon>
        <taxon>Moraceae</taxon>
        <taxon>Moreae</taxon>
        <taxon>Morus</taxon>
    </lineage>
</organism>
<dbReference type="Proteomes" id="UP000030645">
    <property type="component" value="Unassembled WGS sequence"/>
</dbReference>
<dbReference type="PANTHER" id="PTHR31170">
    <property type="entry name" value="BNAC04G53230D PROTEIN"/>
    <property type="match status" value="1"/>
</dbReference>
<keyword evidence="1" id="KW-0812">Transmembrane</keyword>
<evidence type="ECO:0000313" key="2">
    <source>
        <dbReference type="EMBL" id="EXB36767.1"/>
    </source>
</evidence>
<keyword evidence="3" id="KW-1185">Reference proteome</keyword>
<accession>W9QG78</accession>
<evidence type="ECO:0000313" key="3">
    <source>
        <dbReference type="Proteomes" id="UP000030645"/>
    </source>
</evidence>
<dbReference type="STRING" id="981085.W9QG78"/>
<dbReference type="AlphaFoldDB" id="W9QG78"/>
<reference evidence="3" key="1">
    <citation type="submission" date="2013-01" db="EMBL/GenBank/DDBJ databases">
        <title>Draft Genome Sequence of a Mulberry Tree, Morus notabilis C.K. Schneid.</title>
        <authorList>
            <person name="He N."/>
            <person name="Zhao S."/>
        </authorList>
    </citation>
    <scope>NUCLEOTIDE SEQUENCE</scope>
</reference>
<dbReference type="eggNOG" id="ENOG502RY48">
    <property type="taxonomic scope" value="Eukaryota"/>
</dbReference>
<evidence type="ECO:0000256" key="1">
    <source>
        <dbReference type="SAM" id="Phobius"/>
    </source>
</evidence>
<dbReference type="OrthoDB" id="1385425at2759"/>
<dbReference type="EMBL" id="KE343593">
    <property type="protein sequence ID" value="EXB36767.1"/>
    <property type="molecule type" value="Genomic_DNA"/>
</dbReference>
<dbReference type="KEGG" id="mnt:21387522"/>
<keyword evidence="1" id="KW-0472">Membrane</keyword>
<feature type="transmembrane region" description="Helical" evidence="1">
    <location>
        <begin position="412"/>
        <end position="437"/>
    </location>
</feature>
<proteinExistence type="predicted"/>
<dbReference type="InterPro" id="IPR004158">
    <property type="entry name" value="DUF247_pln"/>
</dbReference>
<dbReference type="Pfam" id="PF03140">
    <property type="entry name" value="DUF247"/>
    <property type="match status" value="1"/>
</dbReference>
<protein>
    <submittedName>
        <fullName evidence="2">Uncharacterized protein</fullName>
    </submittedName>
</protein>